<keyword evidence="1" id="KW-1133">Transmembrane helix</keyword>
<sequence>MSRLRRFNDSVLKFSQNGNDDRRGSHYFDEVDFLPLDTDEQEQLIQKIELSNSTKNDKYLRRLGFLYLLCGGGMLALATAMKMHQSFSKYRLLLLVSVQSIGCSFVYLRYSAVWHILQRFRIPFNIDSRAINIINMSILLTITWVVSGKNNNYSALVLLHIPHLLFIIAILVTRWVATIDTDIKMLRSSKYKFKNA</sequence>
<dbReference type="RefSeq" id="XP_017989353.1">
    <property type="nucleotide sequence ID" value="XM_018133864.1"/>
</dbReference>
<protein>
    <submittedName>
        <fullName evidence="2">HGR018Cp</fullName>
    </submittedName>
</protein>
<organism evidence="2 3">
    <name type="scientific">Eremothecium sinecaudum</name>
    <dbReference type="NCBI Taxonomy" id="45286"/>
    <lineage>
        <taxon>Eukaryota</taxon>
        <taxon>Fungi</taxon>
        <taxon>Dikarya</taxon>
        <taxon>Ascomycota</taxon>
        <taxon>Saccharomycotina</taxon>
        <taxon>Saccharomycetes</taxon>
        <taxon>Saccharomycetales</taxon>
        <taxon>Saccharomycetaceae</taxon>
        <taxon>Eremothecium</taxon>
    </lineage>
</organism>
<dbReference type="PANTHER" id="PTHR36784">
    <property type="entry name" value="HISTONE-LYSINE N-METHYLTRANSFERASE"/>
    <property type="match status" value="1"/>
</dbReference>
<dbReference type="AlphaFoldDB" id="A0A0X8HVM4"/>
<dbReference type="PANTHER" id="PTHR36784:SF1">
    <property type="entry name" value="HISTONE-LYSINE N-METHYLTRANSFERASE"/>
    <property type="match status" value="1"/>
</dbReference>
<keyword evidence="1" id="KW-0472">Membrane</keyword>
<dbReference type="OrthoDB" id="4074030at2759"/>
<accession>A0A0X8HVM4</accession>
<evidence type="ECO:0000313" key="2">
    <source>
        <dbReference type="EMBL" id="AMD22357.1"/>
    </source>
</evidence>
<keyword evidence="1" id="KW-0812">Transmembrane</keyword>
<feature type="transmembrane region" description="Helical" evidence="1">
    <location>
        <begin position="65"/>
        <end position="84"/>
    </location>
</feature>
<feature type="transmembrane region" description="Helical" evidence="1">
    <location>
        <begin position="90"/>
        <end position="110"/>
    </location>
</feature>
<name>A0A0X8HVM4_9SACH</name>
<dbReference type="Proteomes" id="UP000243052">
    <property type="component" value="Chromosome vii"/>
</dbReference>
<dbReference type="GeneID" id="28725706"/>
<evidence type="ECO:0000313" key="3">
    <source>
        <dbReference type="Proteomes" id="UP000243052"/>
    </source>
</evidence>
<reference evidence="2 3" key="1">
    <citation type="submission" date="2016-01" db="EMBL/GenBank/DDBJ databases">
        <title>Genome sequence of the yeast Holleya sinecauda.</title>
        <authorList>
            <person name="Dietrich F.S."/>
        </authorList>
    </citation>
    <scope>NUCLEOTIDE SEQUENCE [LARGE SCALE GENOMIC DNA]</scope>
    <source>
        <strain evidence="2 3">ATCC 58844</strain>
    </source>
</reference>
<feature type="transmembrane region" description="Helical" evidence="1">
    <location>
        <begin position="153"/>
        <end position="177"/>
    </location>
</feature>
<proteinExistence type="predicted"/>
<feature type="transmembrane region" description="Helical" evidence="1">
    <location>
        <begin position="130"/>
        <end position="147"/>
    </location>
</feature>
<gene>
    <name evidence="2" type="ORF">AW171_hschr74391</name>
</gene>
<dbReference type="EMBL" id="CP014247">
    <property type="protein sequence ID" value="AMD22357.1"/>
    <property type="molecule type" value="Genomic_DNA"/>
</dbReference>
<evidence type="ECO:0000256" key="1">
    <source>
        <dbReference type="SAM" id="Phobius"/>
    </source>
</evidence>
<keyword evidence="3" id="KW-1185">Reference proteome</keyword>